<organism evidence="1">
    <name type="scientific">viral metagenome</name>
    <dbReference type="NCBI Taxonomy" id="1070528"/>
    <lineage>
        <taxon>unclassified sequences</taxon>
        <taxon>metagenomes</taxon>
        <taxon>organismal metagenomes</taxon>
    </lineage>
</organism>
<reference evidence="1" key="1">
    <citation type="journal article" date="2020" name="Nature">
        <title>Giant virus diversity and host interactions through global metagenomics.</title>
        <authorList>
            <person name="Schulz F."/>
            <person name="Roux S."/>
            <person name="Paez-Espino D."/>
            <person name="Jungbluth S."/>
            <person name="Walsh D.A."/>
            <person name="Denef V.J."/>
            <person name="McMahon K.D."/>
            <person name="Konstantinidis K.T."/>
            <person name="Eloe-Fadrosh E.A."/>
            <person name="Kyrpides N.C."/>
            <person name="Woyke T."/>
        </authorList>
    </citation>
    <scope>NUCLEOTIDE SEQUENCE</scope>
    <source>
        <strain evidence="1">GVMAG-M-3300024336-7</strain>
    </source>
</reference>
<proteinExistence type="predicted"/>
<dbReference type="AlphaFoldDB" id="A0A6C0IWX7"/>
<evidence type="ECO:0000313" key="1">
    <source>
        <dbReference type="EMBL" id="QHT96916.1"/>
    </source>
</evidence>
<dbReference type="EMBL" id="MN740270">
    <property type="protein sequence ID" value="QHT96916.1"/>
    <property type="molecule type" value="Genomic_DNA"/>
</dbReference>
<sequence>MQGFHKFLGGRLYVKMITSCTHSCVHITEKDPTEADLFEVFEFAHDIGPSVYDIDYEYKSKESKESKESEKCMLKRQMHQYQTFDTTRKQLQGHRVLALLHKHNIYDTEYEKYADVLAVFEGRVSRAEIIRSITHKYPKHDMSLGDTRGYGEYRIGDQVMCEKHGTCVGDTKEMMPAVITHQILSMSCVKYSVKYENGDTEDNVSKSQIQRRIIDCTSKTLDDVLETKETDDGVLETKETDEIAETVNKKITVLPPA</sequence>
<name>A0A6C0IWX7_9ZZZZ</name>
<protein>
    <submittedName>
        <fullName evidence="1">Uncharacterized protein</fullName>
    </submittedName>
</protein>
<accession>A0A6C0IWX7</accession>